<dbReference type="PROSITE" id="PS00552">
    <property type="entry name" value="HTH_MERR_1"/>
    <property type="match status" value="1"/>
</dbReference>
<evidence type="ECO:0000259" key="3">
    <source>
        <dbReference type="PROSITE" id="PS50937"/>
    </source>
</evidence>
<evidence type="ECO:0000256" key="1">
    <source>
        <dbReference type="ARBA" id="ARBA00023125"/>
    </source>
</evidence>
<protein>
    <submittedName>
        <fullName evidence="4">DNA-binding transcriptional MerR regulator</fullName>
    </submittedName>
</protein>
<evidence type="ECO:0000256" key="2">
    <source>
        <dbReference type="SAM" id="MobiDB-lite"/>
    </source>
</evidence>
<dbReference type="InterPro" id="IPR047057">
    <property type="entry name" value="MerR_fam"/>
</dbReference>
<feature type="region of interest" description="Disordered" evidence="2">
    <location>
        <begin position="1"/>
        <end position="24"/>
    </location>
</feature>
<sequence>MPDVSMTTTSERTTPQLGATSEMSSAVGSSDVEELLGIAQIAAISGLSQDTLRWYERQGLLPQVPRGSDGRRRYSPRHAAMVVLLARLRATGMPVEEMRAFSTLVSAGAATHGRRLALLQRHEERIHQRQNELQQALDLVRAKAAHYRELIAAGLDCDGAPVDADTAVQQARGTP</sequence>
<feature type="domain" description="HTH merR-type" evidence="3">
    <location>
        <begin position="35"/>
        <end position="104"/>
    </location>
</feature>
<dbReference type="SUPFAM" id="SSF46955">
    <property type="entry name" value="Putative DNA-binding domain"/>
    <property type="match status" value="1"/>
</dbReference>
<accession>A0A315ZJZ9</accession>
<evidence type="ECO:0000313" key="4">
    <source>
        <dbReference type="EMBL" id="PWJ45559.1"/>
    </source>
</evidence>
<evidence type="ECO:0000313" key="5">
    <source>
        <dbReference type="Proteomes" id="UP000245469"/>
    </source>
</evidence>
<dbReference type="Gene3D" id="1.10.1660.10">
    <property type="match status" value="1"/>
</dbReference>
<dbReference type="AlphaFoldDB" id="A0A315ZJZ9"/>
<proteinExistence type="predicted"/>
<dbReference type="PANTHER" id="PTHR30204">
    <property type="entry name" value="REDOX-CYCLING DRUG-SENSING TRANSCRIPTIONAL ACTIVATOR SOXR"/>
    <property type="match status" value="1"/>
</dbReference>
<dbReference type="EMBL" id="QGDQ01000055">
    <property type="protein sequence ID" value="PWJ45559.1"/>
    <property type="molecule type" value="Genomic_DNA"/>
</dbReference>
<dbReference type="PROSITE" id="PS50937">
    <property type="entry name" value="HTH_MERR_2"/>
    <property type="match status" value="1"/>
</dbReference>
<reference evidence="4 5" key="1">
    <citation type="submission" date="2018-03" db="EMBL/GenBank/DDBJ databases">
        <title>Genomic Encyclopedia of Archaeal and Bacterial Type Strains, Phase II (KMG-II): from individual species to whole genera.</title>
        <authorList>
            <person name="Goeker M."/>
        </authorList>
    </citation>
    <scope>NUCLEOTIDE SEQUENCE [LARGE SCALE GENOMIC DNA]</scope>
    <source>
        <strain evidence="4 5">DSM 44889</strain>
    </source>
</reference>
<dbReference type="GO" id="GO:0003700">
    <property type="term" value="F:DNA-binding transcription factor activity"/>
    <property type="evidence" value="ECO:0007669"/>
    <property type="project" value="InterPro"/>
</dbReference>
<gene>
    <name evidence="4" type="ORF">BXY45_15510</name>
</gene>
<name>A0A315ZJZ9_9ACTN</name>
<dbReference type="PANTHER" id="PTHR30204:SF98">
    <property type="entry name" value="HTH-TYPE TRANSCRIPTIONAL REGULATOR ADHR"/>
    <property type="match status" value="1"/>
</dbReference>
<dbReference type="InterPro" id="IPR000551">
    <property type="entry name" value="MerR-type_HTH_dom"/>
</dbReference>
<dbReference type="CDD" id="cd01109">
    <property type="entry name" value="HTH_YyaN"/>
    <property type="match status" value="1"/>
</dbReference>
<dbReference type="Pfam" id="PF13411">
    <property type="entry name" value="MerR_1"/>
    <property type="match status" value="1"/>
</dbReference>
<dbReference type="SMART" id="SM00422">
    <property type="entry name" value="HTH_MERR"/>
    <property type="match status" value="1"/>
</dbReference>
<dbReference type="Proteomes" id="UP000245469">
    <property type="component" value="Unassembled WGS sequence"/>
</dbReference>
<dbReference type="GO" id="GO:0003677">
    <property type="term" value="F:DNA binding"/>
    <property type="evidence" value="ECO:0007669"/>
    <property type="project" value="UniProtKB-KW"/>
</dbReference>
<comment type="caution">
    <text evidence="4">The sequence shown here is derived from an EMBL/GenBank/DDBJ whole genome shotgun (WGS) entry which is preliminary data.</text>
</comment>
<keyword evidence="5" id="KW-1185">Reference proteome</keyword>
<dbReference type="InterPro" id="IPR009061">
    <property type="entry name" value="DNA-bd_dom_put_sf"/>
</dbReference>
<organism evidence="4 5">
    <name type="scientific">Quadrisphaera granulorum</name>
    <dbReference type="NCBI Taxonomy" id="317664"/>
    <lineage>
        <taxon>Bacteria</taxon>
        <taxon>Bacillati</taxon>
        <taxon>Actinomycetota</taxon>
        <taxon>Actinomycetes</taxon>
        <taxon>Kineosporiales</taxon>
        <taxon>Kineosporiaceae</taxon>
        <taxon>Quadrisphaera</taxon>
    </lineage>
</organism>
<keyword evidence="1 4" id="KW-0238">DNA-binding</keyword>